<dbReference type="InterPro" id="IPR036188">
    <property type="entry name" value="FAD/NAD-bd_sf"/>
</dbReference>
<proteinExistence type="predicted"/>
<evidence type="ECO:0000256" key="1">
    <source>
        <dbReference type="ARBA" id="ARBA00023002"/>
    </source>
</evidence>
<dbReference type="Gene3D" id="3.50.50.60">
    <property type="entry name" value="FAD/NAD(P)-binding domain"/>
    <property type="match status" value="2"/>
</dbReference>
<dbReference type="PANTHER" id="PTHR42949:SF3">
    <property type="entry name" value="ANAEROBIC GLYCEROL-3-PHOSPHATE DEHYDROGENASE SUBUNIT B"/>
    <property type="match status" value="1"/>
</dbReference>
<dbReference type="Pfam" id="PF04324">
    <property type="entry name" value="Fer2_BFD"/>
    <property type="match status" value="1"/>
</dbReference>
<dbReference type="PANTHER" id="PTHR42949">
    <property type="entry name" value="ANAEROBIC GLYCEROL-3-PHOSPHATE DEHYDROGENASE SUBUNIT B"/>
    <property type="match status" value="1"/>
</dbReference>
<dbReference type="InterPro" id="IPR007419">
    <property type="entry name" value="BFD-like_2Fe2S-bd_dom"/>
</dbReference>
<dbReference type="InterPro" id="IPR023753">
    <property type="entry name" value="FAD/NAD-binding_dom"/>
</dbReference>
<accession>A0ABX0SKD3</accession>
<keyword evidence="5" id="KW-1185">Reference proteome</keyword>
<feature type="domain" description="BFD-like [2Fe-2S]-binding" evidence="2">
    <location>
        <begin position="379"/>
        <end position="431"/>
    </location>
</feature>
<name>A0ABX0SKD3_9ACTN</name>
<dbReference type="RefSeq" id="WP_167172079.1">
    <property type="nucleotide sequence ID" value="NZ_BAAAOO010000006.1"/>
</dbReference>
<dbReference type="EMBL" id="JAAMOZ010000006">
    <property type="protein sequence ID" value="NIH58833.1"/>
    <property type="molecule type" value="Genomic_DNA"/>
</dbReference>
<dbReference type="Pfam" id="PF07992">
    <property type="entry name" value="Pyr_redox_2"/>
    <property type="match status" value="1"/>
</dbReference>
<comment type="caution">
    <text evidence="4">The sequence shown here is derived from an EMBL/GenBank/DDBJ whole genome shotgun (WGS) entry which is preliminary data.</text>
</comment>
<evidence type="ECO:0000259" key="3">
    <source>
        <dbReference type="Pfam" id="PF07992"/>
    </source>
</evidence>
<dbReference type="InterPro" id="IPR017224">
    <property type="entry name" value="Opine_Oxase_asu/HCN_bsu"/>
</dbReference>
<feature type="domain" description="FAD/NAD(P)-binding" evidence="3">
    <location>
        <begin position="1"/>
        <end position="325"/>
    </location>
</feature>
<evidence type="ECO:0000313" key="4">
    <source>
        <dbReference type="EMBL" id="NIH58833.1"/>
    </source>
</evidence>
<evidence type="ECO:0000313" key="5">
    <source>
        <dbReference type="Proteomes" id="UP000749311"/>
    </source>
</evidence>
<protein>
    <submittedName>
        <fullName evidence="4">NADPH-dependent 2,4-dienoyl-CoA reductase/sulfur reductase-like enzyme</fullName>
    </submittedName>
</protein>
<dbReference type="PRINTS" id="PR00368">
    <property type="entry name" value="FADPNR"/>
</dbReference>
<dbReference type="SUPFAM" id="SSF51905">
    <property type="entry name" value="FAD/NAD(P)-binding domain"/>
    <property type="match status" value="1"/>
</dbReference>
<keyword evidence="1" id="KW-0560">Oxidoreductase</keyword>
<evidence type="ECO:0000259" key="2">
    <source>
        <dbReference type="Pfam" id="PF04324"/>
    </source>
</evidence>
<dbReference type="InterPro" id="IPR041854">
    <property type="entry name" value="BFD-like_2Fe2S-bd_dom_sf"/>
</dbReference>
<gene>
    <name evidence="4" type="ORF">FB473_003535</name>
</gene>
<dbReference type="PRINTS" id="PR00411">
    <property type="entry name" value="PNDRDTASEI"/>
</dbReference>
<dbReference type="InterPro" id="IPR051691">
    <property type="entry name" value="Metab_Enz_Cyan_OpOx_G3PDH"/>
</dbReference>
<sequence>MNVVIIGAGPAGLAAAEAALGRGADVTILEASDLPGGQYWRHLPPTRPSAAEPALHHHWTEFQRLRAATERADIVGSAQVWAVERDDHGLVLRVAVGAADAEGREQRALRPDALVLATGAHDRALPVPGWTLPGVYTAGAAQAMAKGERIALGSEVVVSGAGPFLFPVTRSLGQAGAHVLGVFEASGAKAMLRGWGARPWELLAAGGKLAEMAGYLGHHLRARVPYHLGSQVIAIHGTSKVEAVTVARLDADWHPLAGTERRIPCDTVCLGHGFVPRVELAVAAGCDLTPSRHIRVDPEQHTSATEVWAAGEITTLGGVDHALATGRIAGWCAAGGSAGDPEVAGAVRARNRFAAFADRIEAAHGIRPGWIDWLRPDTLVCRCEEVSYDRIRSMLDQSGTNGLRSAKLTTRAGLGLCQGRICGRTVETLLAAHSGVDQPADGALIDRRPIAAPIALSDLARSAESHVPAPVRTEPKGRS</sequence>
<dbReference type="PIRSF" id="PIRSF037495">
    <property type="entry name" value="Opine_OX_OoxA/HcnB"/>
    <property type="match status" value="1"/>
</dbReference>
<dbReference type="Gene3D" id="1.10.10.1100">
    <property type="entry name" value="BFD-like [2Fe-2S]-binding domain"/>
    <property type="match status" value="1"/>
</dbReference>
<reference evidence="4 5" key="1">
    <citation type="submission" date="2020-02" db="EMBL/GenBank/DDBJ databases">
        <title>Sequencing the genomes of 1000 actinobacteria strains.</title>
        <authorList>
            <person name="Klenk H.-P."/>
        </authorList>
    </citation>
    <scope>NUCLEOTIDE SEQUENCE [LARGE SCALE GENOMIC DNA]</scope>
    <source>
        <strain evidence="4 5">DSM 19609</strain>
    </source>
</reference>
<dbReference type="Proteomes" id="UP000749311">
    <property type="component" value="Unassembled WGS sequence"/>
</dbReference>
<organism evidence="4 5">
    <name type="scientific">Brooklawnia cerclae</name>
    <dbReference type="NCBI Taxonomy" id="349934"/>
    <lineage>
        <taxon>Bacteria</taxon>
        <taxon>Bacillati</taxon>
        <taxon>Actinomycetota</taxon>
        <taxon>Actinomycetes</taxon>
        <taxon>Propionibacteriales</taxon>
        <taxon>Propionibacteriaceae</taxon>
        <taxon>Brooklawnia</taxon>
    </lineage>
</organism>